<name>A0A7X1FRP1_9SPHN</name>
<keyword evidence="3" id="KW-1185">Reference proteome</keyword>
<feature type="signal peptide" evidence="1">
    <location>
        <begin position="1"/>
        <end position="28"/>
    </location>
</feature>
<dbReference type="AlphaFoldDB" id="A0A7X1FRP1"/>
<organism evidence="2 3">
    <name type="scientific">Novosphingobium flavum</name>
    <dbReference type="NCBI Taxonomy" id="1778672"/>
    <lineage>
        <taxon>Bacteria</taxon>
        <taxon>Pseudomonadati</taxon>
        <taxon>Pseudomonadota</taxon>
        <taxon>Alphaproteobacteria</taxon>
        <taxon>Sphingomonadales</taxon>
        <taxon>Sphingomonadaceae</taxon>
        <taxon>Novosphingobium</taxon>
    </lineage>
</organism>
<dbReference type="RefSeq" id="WP_185663987.1">
    <property type="nucleotide sequence ID" value="NZ_JACLAW010000006.1"/>
</dbReference>
<dbReference type="EMBL" id="JACLAW010000006">
    <property type="protein sequence ID" value="MBC2665731.1"/>
    <property type="molecule type" value="Genomic_DNA"/>
</dbReference>
<dbReference type="Proteomes" id="UP000566813">
    <property type="component" value="Unassembled WGS sequence"/>
</dbReference>
<accession>A0A7X1FRP1</accession>
<evidence type="ECO:0000313" key="3">
    <source>
        <dbReference type="Proteomes" id="UP000566813"/>
    </source>
</evidence>
<gene>
    <name evidence="2" type="ORF">H7F51_09360</name>
</gene>
<feature type="chain" id="PRO_5030551414" evidence="1">
    <location>
        <begin position="29"/>
        <end position="292"/>
    </location>
</feature>
<sequence>MKDTSGTQSRLRQSVIAGLSLAFLASFAAGCRGGTEPTAKETVPAKTSNLPTPQALPAATIAPVGRAELLAAVALAADEIAAGSGLPKANTELVGRTFDVRLPFGCNGAVSPDWGEWSIDPRTRVLRISVRPELTGDNQTIKALGAGLAYDAAEGFWVARPWTRSENCPTPLPPEAGPALPVEGRVPVPAPDASPMRTFAIVQYFSPEAPRTLRRGSRPYAYTGKVPETQTIGTRGFRLKLTGRIRGYGDGQPIHCVVTTLSRPPVCAASVEFARVVLENADTGESLAEWGG</sequence>
<evidence type="ECO:0000313" key="2">
    <source>
        <dbReference type="EMBL" id="MBC2665731.1"/>
    </source>
</evidence>
<comment type="caution">
    <text evidence="2">The sequence shown here is derived from an EMBL/GenBank/DDBJ whole genome shotgun (WGS) entry which is preliminary data.</text>
</comment>
<keyword evidence="1" id="KW-0732">Signal</keyword>
<reference evidence="2 3" key="1">
    <citation type="submission" date="2020-08" db="EMBL/GenBank/DDBJ databases">
        <title>The genome sequence of type strain Novosphingobium flavum NBRC 111647.</title>
        <authorList>
            <person name="Liu Y."/>
        </authorList>
    </citation>
    <scope>NUCLEOTIDE SEQUENCE [LARGE SCALE GENOMIC DNA]</scope>
    <source>
        <strain evidence="2 3">NBRC 111647</strain>
    </source>
</reference>
<protein>
    <submittedName>
        <fullName evidence="2">Uncharacterized protein</fullName>
    </submittedName>
</protein>
<proteinExistence type="predicted"/>
<dbReference type="PROSITE" id="PS51257">
    <property type="entry name" value="PROKAR_LIPOPROTEIN"/>
    <property type="match status" value="1"/>
</dbReference>
<evidence type="ECO:0000256" key="1">
    <source>
        <dbReference type="SAM" id="SignalP"/>
    </source>
</evidence>